<comment type="function">
    <text evidence="1">Required for vacuolar protein sorting.</text>
</comment>
<dbReference type="Pfam" id="PF00787">
    <property type="entry name" value="PX"/>
    <property type="match status" value="1"/>
</dbReference>
<dbReference type="InterPro" id="IPR001683">
    <property type="entry name" value="PX_dom"/>
</dbReference>
<dbReference type="GO" id="GO:0042147">
    <property type="term" value="P:retrograde transport, endosome to Golgi"/>
    <property type="evidence" value="ECO:0007669"/>
    <property type="project" value="InterPro"/>
</dbReference>
<dbReference type="CDD" id="cd07597">
    <property type="entry name" value="BAR_SNX8"/>
    <property type="match status" value="1"/>
</dbReference>
<dbReference type="InterPro" id="IPR036871">
    <property type="entry name" value="PX_dom_sf"/>
</dbReference>
<keyword evidence="12" id="KW-1185">Reference proteome</keyword>
<accession>A0A8K0UIJ1</accession>
<dbReference type="InterPro" id="IPR011992">
    <property type="entry name" value="EF-hand-dom_pair"/>
</dbReference>
<dbReference type="GO" id="GO:0032266">
    <property type="term" value="F:phosphatidylinositol-3-phosphate binding"/>
    <property type="evidence" value="ECO:0007669"/>
    <property type="project" value="TreeGrafter"/>
</dbReference>
<keyword evidence="6" id="KW-0813">Transport</keyword>
<dbReference type="GO" id="GO:0006623">
    <property type="term" value="P:protein targeting to vacuole"/>
    <property type="evidence" value="ECO:0007669"/>
    <property type="project" value="TreeGrafter"/>
</dbReference>
<dbReference type="SUPFAM" id="SSF47473">
    <property type="entry name" value="EF-hand"/>
    <property type="match status" value="1"/>
</dbReference>
<keyword evidence="9" id="KW-0472">Membrane</keyword>
<evidence type="ECO:0000256" key="6">
    <source>
        <dbReference type="ARBA" id="ARBA00022448"/>
    </source>
</evidence>
<name>A0A8K0UIJ1_9AGAR</name>
<dbReference type="SMART" id="SM00312">
    <property type="entry name" value="PX"/>
    <property type="match status" value="1"/>
</dbReference>
<dbReference type="SUPFAM" id="SSF64268">
    <property type="entry name" value="PX domain"/>
    <property type="match status" value="1"/>
</dbReference>
<evidence type="ECO:0000256" key="7">
    <source>
        <dbReference type="ARBA" id="ARBA00022490"/>
    </source>
</evidence>
<dbReference type="Gene3D" id="3.30.1520.10">
    <property type="entry name" value="Phox-like domain"/>
    <property type="match status" value="1"/>
</dbReference>
<dbReference type="PANTHER" id="PTHR47554:SF1">
    <property type="entry name" value="SORTING NEXIN MVP1"/>
    <property type="match status" value="1"/>
</dbReference>
<evidence type="ECO:0000256" key="8">
    <source>
        <dbReference type="ARBA" id="ARBA00022927"/>
    </source>
</evidence>
<dbReference type="Gene3D" id="1.10.238.10">
    <property type="entry name" value="EF-hand"/>
    <property type="match status" value="1"/>
</dbReference>
<keyword evidence="8" id="KW-0653">Protein transport</keyword>
<sequence>MFNAPRPSQSYGTSPTPNFGGSFVVDNPLASSVYDSDGLDPWSTAPSPAPPALPTLATNTTFPSGFSSVIGQAVVPTIYHEAFAAVDTSGTGETSVNALTRVLETSSLSASAVDRIVSLVSTRSRVSEQEFFIALALAALAQSGKDVSIERVAALALENALPIPTLNLNALAAGTSTLGQYRPTVHAPIPTRSYTSDDPWSIPKYPAPSTSNPNMTGAGSVTNGVPSSIAGTGLPKDWWKRQETIHVNTLGQQGFLLNRYLVYEVSSNRGAPVPRRYSEFVFLWDCLVKRYPFRLLPSLPPKRIGPDEGFLEQRRRGLARFINFVVNHPVIKDDALLSVFLTEPSFETWRKHTPISYDEESTSKRVDRVEEMSIPSDLEDKLAVIRGKISFLIEHWQKLCVLAERIIKRREAVAVRLSSSPFQGRTYMPAHFTLPPFSPSVSNNTTSTTFSDTASLASSIFSGLMHPNHQNTNHVDQQGDLARMSNTLKALVEVNERCWRGDECELCSGVRQGLGTVAQHTQRHSDALEDRTRTLLYSTLEALKGQRDLYLAMRDLFIRHDRLSGDQVEKLKKRVEATSSKLEGVKHAQKDGWQDEADKLSVLIERDQAAISAALNRRVFIRACMWHELRVVLHNRENTLVTQAVKSFAQAESVFAENASANWASLVDAVDAMPFE</sequence>
<evidence type="ECO:0000256" key="2">
    <source>
        <dbReference type="ARBA" id="ARBA00004287"/>
    </source>
</evidence>
<evidence type="ECO:0000256" key="3">
    <source>
        <dbReference type="ARBA" id="ARBA00004496"/>
    </source>
</evidence>
<dbReference type="InterPro" id="IPR028662">
    <property type="entry name" value="SNX8/Mvp1"/>
</dbReference>
<organism evidence="11 12">
    <name type="scientific">Cristinia sonorae</name>
    <dbReference type="NCBI Taxonomy" id="1940300"/>
    <lineage>
        <taxon>Eukaryota</taxon>
        <taxon>Fungi</taxon>
        <taxon>Dikarya</taxon>
        <taxon>Basidiomycota</taxon>
        <taxon>Agaricomycotina</taxon>
        <taxon>Agaricomycetes</taxon>
        <taxon>Agaricomycetidae</taxon>
        <taxon>Agaricales</taxon>
        <taxon>Pleurotineae</taxon>
        <taxon>Stephanosporaceae</taxon>
        <taxon>Cristinia</taxon>
    </lineage>
</organism>
<dbReference type="InterPro" id="IPR045734">
    <property type="entry name" value="Snx8_BAR_dom"/>
</dbReference>
<dbReference type="GO" id="GO:0005768">
    <property type="term" value="C:endosome"/>
    <property type="evidence" value="ECO:0007669"/>
    <property type="project" value="TreeGrafter"/>
</dbReference>
<evidence type="ECO:0000259" key="10">
    <source>
        <dbReference type="PROSITE" id="PS50195"/>
    </source>
</evidence>
<dbReference type="EMBL" id="JAEVFJ010000029">
    <property type="protein sequence ID" value="KAH8093277.1"/>
    <property type="molecule type" value="Genomic_DNA"/>
</dbReference>
<evidence type="ECO:0000256" key="9">
    <source>
        <dbReference type="ARBA" id="ARBA00023136"/>
    </source>
</evidence>
<dbReference type="GO" id="GO:0016020">
    <property type="term" value="C:membrane"/>
    <property type="evidence" value="ECO:0007669"/>
    <property type="project" value="UniProtKB-SubCell"/>
</dbReference>
<dbReference type="PANTHER" id="PTHR47554">
    <property type="entry name" value="SORTING NEXIN MVP1"/>
    <property type="match status" value="1"/>
</dbReference>
<evidence type="ECO:0000313" key="11">
    <source>
        <dbReference type="EMBL" id="KAH8093277.1"/>
    </source>
</evidence>
<feature type="domain" description="PX" evidence="10">
    <location>
        <begin position="241"/>
        <end position="347"/>
    </location>
</feature>
<gene>
    <name evidence="11" type="ORF">BXZ70DRAFT_949742</name>
</gene>
<evidence type="ECO:0000256" key="4">
    <source>
        <dbReference type="ARBA" id="ARBA00010883"/>
    </source>
</evidence>
<dbReference type="GO" id="GO:0005829">
    <property type="term" value="C:cytosol"/>
    <property type="evidence" value="ECO:0007669"/>
    <property type="project" value="GOC"/>
</dbReference>
<evidence type="ECO:0000256" key="1">
    <source>
        <dbReference type="ARBA" id="ARBA00002474"/>
    </source>
</evidence>
<dbReference type="OrthoDB" id="10064318at2759"/>
<dbReference type="Proteomes" id="UP000813824">
    <property type="component" value="Unassembled WGS sequence"/>
</dbReference>
<comment type="similarity">
    <text evidence="4">Belongs to the sorting nexin family.</text>
</comment>
<dbReference type="AlphaFoldDB" id="A0A8K0UIJ1"/>
<keyword evidence="7" id="KW-0963">Cytoplasm</keyword>
<dbReference type="Pfam" id="PF19566">
    <property type="entry name" value="Snx8_BAR_dom"/>
    <property type="match status" value="1"/>
</dbReference>
<comment type="subcellular location">
    <subcellularLocation>
        <location evidence="3">Cytoplasm</location>
    </subcellularLocation>
    <subcellularLocation>
        <location evidence="2">Membrane</location>
        <topology evidence="2">Peripheral membrane protein</topology>
        <orientation evidence="2">Cytoplasmic side</orientation>
    </subcellularLocation>
</comment>
<evidence type="ECO:0000256" key="5">
    <source>
        <dbReference type="ARBA" id="ARBA00014268"/>
    </source>
</evidence>
<comment type="caution">
    <text evidence="11">The sequence shown here is derived from an EMBL/GenBank/DDBJ whole genome shotgun (WGS) entry which is preliminary data.</text>
</comment>
<dbReference type="PROSITE" id="PS50195">
    <property type="entry name" value="PX"/>
    <property type="match status" value="1"/>
</dbReference>
<protein>
    <recommendedName>
        <fullName evidence="5">Sorting nexin MVP1</fullName>
    </recommendedName>
</protein>
<proteinExistence type="inferred from homology"/>
<dbReference type="Gene3D" id="1.20.1270.60">
    <property type="entry name" value="Arfaptin homology (AH) domain/BAR domain"/>
    <property type="match status" value="1"/>
</dbReference>
<evidence type="ECO:0000313" key="12">
    <source>
        <dbReference type="Proteomes" id="UP000813824"/>
    </source>
</evidence>
<reference evidence="11" key="1">
    <citation type="journal article" date="2021" name="New Phytol.">
        <title>Evolutionary innovations through gain and loss of genes in the ectomycorrhizal Boletales.</title>
        <authorList>
            <person name="Wu G."/>
            <person name="Miyauchi S."/>
            <person name="Morin E."/>
            <person name="Kuo A."/>
            <person name="Drula E."/>
            <person name="Varga T."/>
            <person name="Kohler A."/>
            <person name="Feng B."/>
            <person name="Cao Y."/>
            <person name="Lipzen A."/>
            <person name="Daum C."/>
            <person name="Hundley H."/>
            <person name="Pangilinan J."/>
            <person name="Johnson J."/>
            <person name="Barry K."/>
            <person name="LaButti K."/>
            <person name="Ng V."/>
            <person name="Ahrendt S."/>
            <person name="Min B."/>
            <person name="Choi I.G."/>
            <person name="Park H."/>
            <person name="Plett J.M."/>
            <person name="Magnuson J."/>
            <person name="Spatafora J.W."/>
            <person name="Nagy L.G."/>
            <person name="Henrissat B."/>
            <person name="Grigoriev I.V."/>
            <person name="Yang Z.L."/>
            <person name="Xu J."/>
            <person name="Martin F.M."/>
        </authorList>
    </citation>
    <scope>NUCLEOTIDE SEQUENCE</scope>
    <source>
        <strain evidence="11">KKN 215</strain>
    </source>
</reference>
<dbReference type="InterPro" id="IPR027267">
    <property type="entry name" value="AH/BAR_dom_sf"/>
</dbReference>